<proteinExistence type="inferred from homology"/>
<dbReference type="InterPro" id="IPR012132">
    <property type="entry name" value="GMC_OxRdtase"/>
</dbReference>
<dbReference type="STRING" id="32264.T1KHJ4"/>
<reference evidence="8" key="1">
    <citation type="submission" date="2011-08" db="EMBL/GenBank/DDBJ databases">
        <authorList>
            <person name="Rombauts S."/>
        </authorList>
    </citation>
    <scope>NUCLEOTIDE SEQUENCE</scope>
    <source>
        <strain evidence="8">London</strain>
    </source>
</reference>
<dbReference type="InterPro" id="IPR000172">
    <property type="entry name" value="GMC_OxRdtase_N"/>
</dbReference>
<keyword evidence="8" id="KW-1185">Reference proteome</keyword>
<protein>
    <recommendedName>
        <fullName evidence="5 6">Glucose-methanol-choline oxidoreductase N-terminal domain-containing protein</fullName>
    </recommendedName>
</protein>
<evidence type="ECO:0000256" key="1">
    <source>
        <dbReference type="ARBA" id="ARBA00010790"/>
    </source>
</evidence>
<dbReference type="Gene3D" id="3.50.50.60">
    <property type="entry name" value="FAD/NAD(P)-binding domain"/>
    <property type="match status" value="1"/>
</dbReference>
<organism evidence="7 8">
    <name type="scientific">Tetranychus urticae</name>
    <name type="common">Two-spotted spider mite</name>
    <dbReference type="NCBI Taxonomy" id="32264"/>
    <lineage>
        <taxon>Eukaryota</taxon>
        <taxon>Metazoa</taxon>
        <taxon>Ecdysozoa</taxon>
        <taxon>Arthropoda</taxon>
        <taxon>Chelicerata</taxon>
        <taxon>Arachnida</taxon>
        <taxon>Acari</taxon>
        <taxon>Acariformes</taxon>
        <taxon>Trombidiformes</taxon>
        <taxon>Prostigmata</taxon>
        <taxon>Eleutherengona</taxon>
        <taxon>Raphignathae</taxon>
        <taxon>Tetranychoidea</taxon>
        <taxon>Tetranychidae</taxon>
        <taxon>Tetranychus</taxon>
    </lineage>
</organism>
<feature type="domain" description="Glucose-methanol-choline oxidoreductase N-terminal" evidence="5">
    <location>
        <begin position="117"/>
        <end position="140"/>
    </location>
</feature>
<name>T1KHJ4_TETUR</name>
<dbReference type="PANTHER" id="PTHR11552:SF227">
    <property type="entry name" value="GLUCOSE DEHYDROGENASE [FAD, QUINONE]-LIKE PROTEIN"/>
    <property type="match status" value="1"/>
</dbReference>
<dbReference type="SUPFAM" id="SSF51905">
    <property type="entry name" value="FAD/NAD(P)-binding domain"/>
    <property type="match status" value="1"/>
</dbReference>
<accession>T1KHJ4</accession>
<dbReference type="Gene3D" id="3.30.560.10">
    <property type="entry name" value="Glucose Oxidase, domain 3"/>
    <property type="match status" value="1"/>
</dbReference>
<dbReference type="Proteomes" id="UP000015104">
    <property type="component" value="Unassembled WGS sequence"/>
</dbReference>
<comment type="cofactor">
    <cofactor evidence="2">
        <name>FAD</name>
        <dbReference type="ChEBI" id="CHEBI:57692"/>
    </cofactor>
</comment>
<dbReference type="InterPro" id="IPR007867">
    <property type="entry name" value="GMC_OxRtase_C"/>
</dbReference>
<dbReference type="PIRSF" id="PIRSF000137">
    <property type="entry name" value="Alcohol_oxidase"/>
    <property type="match status" value="1"/>
</dbReference>
<keyword evidence="2 3" id="KW-0274">FAD</keyword>
<keyword evidence="3" id="KW-0285">Flavoprotein</keyword>
<gene>
    <name evidence="7" type="primary">107364212</name>
</gene>
<evidence type="ECO:0000256" key="3">
    <source>
        <dbReference type="RuleBase" id="RU003968"/>
    </source>
</evidence>
<dbReference type="eggNOG" id="KOG1238">
    <property type="taxonomic scope" value="Eukaryota"/>
</dbReference>
<dbReference type="InterPro" id="IPR036188">
    <property type="entry name" value="FAD/NAD-bd_sf"/>
</dbReference>
<dbReference type="EMBL" id="CAEY01000075">
    <property type="status" value="NOT_ANNOTATED_CDS"/>
    <property type="molecule type" value="Genomic_DNA"/>
</dbReference>
<evidence type="ECO:0000313" key="7">
    <source>
        <dbReference type="EnsemblMetazoa" id="tetur11g04610.1"/>
    </source>
</evidence>
<feature type="domain" description="Glucose-methanol-choline oxidoreductase N-terminal" evidence="6">
    <location>
        <begin position="292"/>
        <end position="306"/>
    </location>
</feature>
<dbReference type="Pfam" id="PF00732">
    <property type="entry name" value="GMC_oxred_N"/>
    <property type="match status" value="1"/>
</dbReference>
<feature type="signal peptide" evidence="4">
    <location>
        <begin position="1"/>
        <end position="23"/>
    </location>
</feature>
<dbReference type="OrthoDB" id="269227at2759"/>
<dbReference type="HOGENOM" id="CLU_002865_7_0_1"/>
<dbReference type="GO" id="GO:0016614">
    <property type="term" value="F:oxidoreductase activity, acting on CH-OH group of donors"/>
    <property type="evidence" value="ECO:0007669"/>
    <property type="project" value="InterPro"/>
</dbReference>
<dbReference type="PANTHER" id="PTHR11552">
    <property type="entry name" value="GLUCOSE-METHANOL-CHOLINE GMC OXIDOREDUCTASE"/>
    <property type="match status" value="1"/>
</dbReference>
<comment type="similarity">
    <text evidence="1 3">Belongs to the GMC oxidoreductase family.</text>
</comment>
<sequence length="651" mass="72467">MTGASPILPSLIPILTLFWLRVADDNLSINRNKWDVEYDYIIVGGGSAGAVLANRLSENPSWKVLLLEAGGSESVLSDIPVAAATLQMTPIDWAYQSEPQEASCYGLINRRSRWPRGRVLGGSSVLNYMLYVRGNRRDYDRWAKLGAKGWSWKEVFPYFLKSEDNQDPDFLANGYHSSGGYLTVSQPPDPSALAYAFPKAGRHLGYPNVDINGPIQAGFMIPQGTIRRGARCSTSKAFLQPIKDRSNLHILPFSYATKILFNQQKRAIGVQFDRFTLTHVVYARREIILSAGSVNSPQLLMLSGVGAKEQLETLGIPVISDLPVGENLQDHIYPGGIHFTITEEVSLVQRRIGNIKNIIDYFVHGKGPFTVLGGVEGLGFIKTKYTNFSDDWPDFEIHMISGSPTSDDGTVLRRVQGFTREMWDSVYRPYLPYDTVSMYPVMLRPKSVGYVHLRSASPYDPPIINPRYLTHPDDIASMVDAMKISIAVGLAPAFRALGSNVFQTVFPGCEIYTMWSDEYLACVARTYTSTLYHPVGTCRMGDPRDPRTVVDPSLRVLGVSGLRVADGSVMPTIVSGNTNAPIIMIAEKLADMIKGESYKHKLPDVFDESYDDFKEHPDFMKSERELGNTNYDFVLETITQLVNDAKAKAKR</sequence>
<reference evidence="7" key="2">
    <citation type="submission" date="2015-06" db="UniProtKB">
        <authorList>
            <consortium name="EnsemblMetazoa"/>
        </authorList>
    </citation>
    <scope>IDENTIFICATION</scope>
</reference>
<evidence type="ECO:0000256" key="2">
    <source>
        <dbReference type="PIRSR" id="PIRSR000137-2"/>
    </source>
</evidence>
<dbReference type="PROSITE" id="PS00623">
    <property type="entry name" value="GMC_OXRED_1"/>
    <property type="match status" value="1"/>
</dbReference>
<feature type="chain" id="PRO_5004591515" description="Glucose-methanol-choline oxidoreductase N-terminal domain-containing protein" evidence="4">
    <location>
        <begin position="24"/>
        <end position="651"/>
    </location>
</feature>
<evidence type="ECO:0000259" key="5">
    <source>
        <dbReference type="PROSITE" id="PS00623"/>
    </source>
</evidence>
<feature type="binding site" evidence="2">
    <location>
        <position position="119"/>
    </location>
    <ligand>
        <name>FAD</name>
        <dbReference type="ChEBI" id="CHEBI:57692"/>
    </ligand>
</feature>
<evidence type="ECO:0000313" key="8">
    <source>
        <dbReference type="Proteomes" id="UP000015104"/>
    </source>
</evidence>
<dbReference type="SUPFAM" id="SSF54373">
    <property type="entry name" value="FAD-linked reductases, C-terminal domain"/>
    <property type="match status" value="1"/>
</dbReference>
<dbReference type="PROSITE" id="PS00624">
    <property type="entry name" value="GMC_OXRED_2"/>
    <property type="match status" value="1"/>
</dbReference>
<dbReference type="AlphaFoldDB" id="T1KHJ4"/>
<feature type="binding site" evidence="2">
    <location>
        <position position="567"/>
    </location>
    <ligand>
        <name>FAD</name>
        <dbReference type="ChEBI" id="CHEBI:57692"/>
    </ligand>
</feature>
<dbReference type="EnsemblMetazoa" id="tetur11g04610.1">
    <property type="protein sequence ID" value="tetur11g04610.1"/>
    <property type="gene ID" value="tetur11g04610"/>
</dbReference>
<evidence type="ECO:0000259" key="6">
    <source>
        <dbReference type="PROSITE" id="PS00624"/>
    </source>
</evidence>
<dbReference type="OMA" id="EDYPWPM"/>
<evidence type="ECO:0000256" key="4">
    <source>
        <dbReference type="SAM" id="SignalP"/>
    </source>
</evidence>
<dbReference type="GO" id="GO:0050660">
    <property type="term" value="F:flavin adenine dinucleotide binding"/>
    <property type="evidence" value="ECO:0007669"/>
    <property type="project" value="InterPro"/>
</dbReference>
<keyword evidence="4" id="KW-0732">Signal</keyword>
<dbReference type="Pfam" id="PF05199">
    <property type="entry name" value="GMC_oxred_C"/>
    <property type="match status" value="1"/>
</dbReference>
<dbReference type="KEGG" id="tut:107364212"/>